<dbReference type="SUPFAM" id="SSF56672">
    <property type="entry name" value="DNA/RNA polymerases"/>
    <property type="match status" value="1"/>
</dbReference>
<dbReference type="PANTHER" id="PTHR45812">
    <property type="entry name" value="DNA POLYMERASE ZETA CATALYTIC SUBUNIT"/>
    <property type="match status" value="1"/>
</dbReference>
<evidence type="ECO:0000259" key="24">
    <source>
        <dbReference type="Pfam" id="PF14260"/>
    </source>
</evidence>
<dbReference type="Gramene" id="KQK14776">
    <property type="protein sequence ID" value="KQK14776"/>
    <property type="gene ID" value="BRADI_1g18510v3"/>
</dbReference>
<comment type="cofactor">
    <cofactor evidence="1 20">
        <name>[4Fe-4S] cluster</name>
        <dbReference type="ChEBI" id="CHEBI:49883"/>
    </cofactor>
</comment>
<evidence type="ECO:0000256" key="7">
    <source>
        <dbReference type="ARBA" id="ARBA00022705"/>
    </source>
</evidence>
<dbReference type="InterPro" id="IPR025687">
    <property type="entry name" value="Znf-C4pol"/>
</dbReference>
<sequence>MSPSSSSSPAGTPSQVLSVRIVSLDYYMAPPLPGFDFTYSPFHCEEVEEVPVIRIYGSTPAGQKTCLHVHQALPYLYVPYPEELLHNIERGNSCMTGLLSDLEKALQVRGPAKRKHIHGCSLVRAKKLYGYHSCEEIFVKIYLYYPHEVSRAATHLLDGAVLNRVFQPYESHIPYLLHFLVDYNLYGMGHVHVTDFKFRPPLPDDFHPNTLHRKVDSSVESEHKPHPGAAAMKNPMIWISSAVPPALILGSFSTSHSMEGSNPNFIRRHTSLMLEADSVVEGIINEKHKMYTPLSQTTTDTKMVQSLLAIWEELEHLRLLEEAKPADIGRPLRDVVLKSFLHGIKYESALSMLDPKEEGSHQKVSAIEDPEKLEKCFKSLTDIIGTITFSQGDYCDNTGSDNPAGTQKEDQNASSVCLESTKQNVQAASPERNTHYPVSSVAQRTSQLFDEHEKHLDAEALGLLSWMASSQAAEEPTTDDELINEPILSPFFSKKSIEVALESAHLDFDSASQQECQDILDSVEPVTGTEELNAQTSNHSSSMLDDSTSVNNTIPQVDGSCDENQKDPQEYDKGKITRRKIGTSSHSSSQNNSKSASKHGETEPIWGSLPLSTKKRSHGTADGHVKTSSGRAMPSQRDTSSYKSETEKNSHDTTDKESSSSIGEHDCHSVRDLMRRTRRRRSFHPEPLEFGCSGAAACIISKESVIVNSGGLELHDFTSDFSNSEMYNSGGEYVQMTFAQKPPLKNQVCSGLESSSVGIEHPESAKLGSVDPLPFFNQTAEENNQNGSFQYMENSEFTNDALGVPTHFQNDGSALYLLTHAFSPPSAVAVDQWLPQQTFSSTFSGDDEMEHIPTFSPHAEALPLMASSPVPRSASEHRAPKFAVDTVTMKPDLSSKESKQVDEWHDFSQISAEAEKDKLTPLSQIGFRDPASTGGGQQLTILSIEVFTESRGELRPDPRLDAINVVSLAVEDDADSTVEVRVLIRGNNENTHRRNLDGIAGCTVDVFPEEKGLLKHLIDVICSIDPDILVGWEIQLESLGFLAERAAHLGVGLLRRISRTLPHESKHPPRDLAHESSQGLPEASSADDVIADVNENAWSHTHVSGVHVGGRIVLNLWRLMRAEVKLNIYSLEAVADEVLRRKVPLVPTKILKRWFATGPGRGRHRCIQYASSRAMLNLEIINKLDLINRTSELARVFGIDFFSVLSRGSQFRVESMLLRLAHTQNYLAISPGNQQVASQPAMECLPLVMEPESAFYSDPVLVLDFQSLYPSMIIAYNLCYSTCLGKVFPSKSNVLGVSTYSADPHTIVDLKNQLLLTPNGVLYVQPEIRKGVVPRLLEEILSTRIMVKQAMKKLSPSQKVLQKILNARQLALKLIANVTYGYTAAGFSGRMPCAELADSIVQCGRRTLETAISFVNQHPLWDAKVVYGDTDSMFVLLKGRSREEAFRIGKEIASLITAINPDPVTLKFEKVYHPCFLLTKKRYVGYSYESPEQNEPIFDAKGIETVRRDTCPAVAKILERSLRIMFEEQDLVKVKSYLERQWTRILSGKVLIQDFIFAKEVRLGTYSSRASTLPPAAIVATKAMLSDPRAEPRYGERVPYVVIHGEPGARLVDMVIDPYGLLEVGSPYRLNDLYYITKQIIPALQRVFGLLGADLNKWFTEMPRPIRPTLAKRQSASGHSAFSRDGSFIRLGLNKKAPAKGGRIDTYYMSSHCTVCGDIIQGSDTFCNNCLKNEAVVATVVAGRTSKLEREIQHLAAICGHCGGADWIVESGVKCVSLACPVFYERRKIQRELRVVSESAGEAGYYPFCCAELF</sequence>
<dbReference type="PANTHER" id="PTHR45812:SF1">
    <property type="entry name" value="DNA POLYMERASE ZETA CATALYTIC SUBUNIT"/>
    <property type="match status" value="1"/>
</dbReference>
<comment type="subcellular location">
    <subcellularLocation>
        <location evidence="2 20">Nucleus</location>
    </subcellularLocation>
</comment>
<evidence type="ECO:0000256" key="19">
    <source>
        <dbReference type="ARBA" id="ARBA00066055"/>
    </source>
</evidence>
<evidence type="ECO:0000259" key="26">
    <source>
        <dbReference type="Pfam" id="PF24065"/>
    </source>
</evidence>
<feature type="domain" description="DNA-directed DNA polymerase family B exonuclease" evidence="23">
    <location>
        <begin position="933"/>
        <end position="1134"/>
    </location>
</feature>
<keyword evidence="17 20" id="KW-0539">Nucleus</keyword>
<dbReference type="Gene3D" id="3.90.1600.10">
    <property type="entry name" value="Palm domain of DNA polymerase"/>
    <property type="match status" value="1"/>
</dbReference>
<keyword evidence="13 20" id="KW-0408">Iron</keyword>
<dbReference type="CDD" id="cd05534">
    <property type="entry name" value="POLBc_zeta"/>
    <property type="match status" value="1"/>
</dbReference>
<evidence type="ECO:0000259" key="23">
    <source>
        <dbReference type="Pfam" id="PF03104"/>
    </source>
</evidence>
<dbReference type="STRING" id="15368.A0A0Q3GUV6"/>
<feature type="compositionally biased region" description="Polar residues" evidence="21">
    <location>
        <begin position="412"/>
        <end position="427"/>
    </location>
</feature>
<dbReference type="Pfam" id="PF00136">
    <property type="entry name" value="DNA_pol_B"/>
    <property type="match status" value="1"/>
</dbReference>
<keyword evidence="6 20" id="KW-0548">Nucleotidyltransferase</keyword>
<dbReference type="SUPFAM" id="SSF53098">
    <property type="entry name" value="Ribonuclease H-like"/>
    <property type="match status" value="1"/>
</dbReference>
<evidence type="ECO:0000256" key="6">
    <source>
        <dbReference type="ARBA" id="ARBA00022695"/>
    </source>
</evidence>
<dbReference type="Gene3D" id="3.30.420.10">
    <property type="entry name" value="Ribonuclease H-like superfamily/Ribonuclease H"/>
    <property type="match status" value="1"/>
</dbReference>
<dbReference type="CDD" id="cd05778">
    <property type="entry name" value="DNA_polB_zeta_exo"/>
    <property type="match status" value="1"/>
</dbReference>
<reference evidence="28" key="3">
    <citation type="submission" date="2018-08" db="UniProtKB">
        <authorList>
            <consortium name="EnsemblPlants"/>
        </authorList>
    </citation>
    <scope>IDENTIFICATION</scope>
    <source>
        <strain evidence="28">cv. Bd21</strain>
    </source>
</reference>
<dbReference type="GO" id="GO:0003677">
    <property type="term" value="F:DNA binding"/>
    <property type="evidence" value="ECO:0007669"/>
    <property type="project" value="UniProtKB-KW"/>
</dbReference>
<evidence type="ECO:0000256" key="2">
    <source>
        <dbReference type="ARBA" id="ARBA00004123"/>
    </source>
</evidence>
<comment type="catalytic activity">
    <reaction evidence="18 20">
        <text>DNA(n) + a 2'-deoxyribonucleoside 5'-triphosphate = DNA(n+1) + diphosphate</text>
        <dbReference type="Rhea" id="RHEA:22508"/>
        <dbReference type="Rhea" id="RHEA-COMP:17339"/>
        <dbReference type="Rhea" id="RHEA-COMP:17340"/>
        <dbReference type="ChEBI" id="CHEBI:33019"/>
        <dbReference type="ChEBI" id="CHEBI:61560"/>
        <dbReference type="ChEBI" id="CHEBI:173112"/>
        <dbReference type="EC" id="2.7.7.7"/>
    </reaction>
</comment>
<dbReference type="EMBL" id="CM000880">
    <property type="protein sequence ID" value="KQK14776.1"/>
    <property type="molecule type" value="Genomic_DNA"/>
</dbReference>
<dbReference type="InterPro" id="IPR006134">
    <property type="entry name" value="DNA-dir_DNA_pol_B_multi_dom"/>
</dbReference>
<dbReference type="GO" id="GO:0016035">
    <property type="term" value="C:zeta DNA polymerase complex"/>
    <property type="evidence" value="ECO:0000318"/>
    <property type="project" value="GO_Central"/>
</dbReference>
<feature type="compositionally biased region" description="Basic and acidic residues" evidence="21">
    <location>
        <begin position="563"/>
        <end position="575"/>
    </location>
</feature>
<feature type="region of interest" description="Disordered" evidence="21">
    <location>
        <begin position="533"/>
        <end position="671"/>
    </location>
</feature>
<dbReference type="GO" id="GO:0042276">
    <property type="term" value="P:error-prone translesion synthesis"/>
    <property type="evidence" value="ECO:0000318"/>
    <property type="project" value="GO_Central"/>
</dbReference>
<feature type="compositionally biased region" description="Polar residues" evidence="21">
    <location>
        <begin position="533"/>
        <end position="555"/>
    </location>
</feature>
<feature type="domain" description="DNA polymerase delta/zeta catalytic subunit N-terminal" evidence="25">
    <location>
        <begin position="71"/>
        <end position="149"/>
    </location>
</feature>
<evidence type="ECO:0000259" key="25">
    <source>
        <dbReference type="Pfam" id="PF24055"/>
    </source>
</evidence>
<dbReference type="Pfam" id="PF14260">
    <property type="entry name" value="zf-C4pol"/>
    <property type="match status" value="1"/>
</dbReference>
<keyword evidence="12 20" id="KW-0239">DNA-directed DNA polymerase</keyword>
<dbReference type="EnsemblPlants" id="KQK14776">
    <property type="protein sequence ID" value="KQK14776"/>
    <property type="gene ID" value="BRADI_1g18510v3"/>
</dbReference>
<keyword evidence="11 20" id="KW-0862">Zinc</keyword>
<evidence type="ECO:0000256" key="15">
    <source>
        <dbReference type="ARBA" id="ARBA00023125"/>
    </source>
</evidence>
<keyword evidence="15 20" id="KW-0238">DNA-binding</keyword>
<keyword evidence="4 20" id="KW-0004">4Fe-4S</keyword>
<dbReference type="InterPro" id="IPR030559">
    <property type="entry name" value="PolZ_Rev3"/>
</dbReference>
<dbReference type="InterPro" id="IPR012337">
    <property type="entry name" value="RNaseH-like_sf"/>
</dbReference>
<keyword evidence="14 20" id="KW-0411">Iron-sulfur</keyword>
<dbReference type="GeneID" id="100843632"/>
<accession>A0A0Q3GUV6</accession>
<keyword evidence="9" id="KW-0227">DNA damage</keyword>
<evidence type="ECO:0000256" key="10">
    <source>
        <dbReference type="ARBA" id="ARBA00022771"/>
    </source>
</evidence>
<keyword evidence="7 20" id="KW-0235">DNA replication</keyword>
<dbReference type="Pfam" id="PF24065">
    <property type="entry name" value="REV3_N"/>
    <property type="match status" value="1"/>
</dbReference>
<dbReference type="GO" id="GO:0000166">
    <property type="term" value="F:nucleotide binding"/>
    <property type="evidence" value="ECO:0007669"/>
    <property type="project" value="InterPro"/>
</dbReference>
<dbReference type="PROSITE" id="PS00116">
    <property type="entry name" value="DNA_POLYMERASE_B"/>
    <property type="match status" value="1"/>
</dbReference>
<feature type="compositionally biased region" description="Low complexity" evidence="21">
    <location>
        <begin position="584"/>
        <end position="595"/>
    </location>
</feature>
<organism evidence="27">
    <name type="scientific">Brachypodium distachyon</name>
    <name type="common">Purple false brome</name>
    <name type="synonym">Trachynia distachya</name>
    <dbReference type="NCBI Taxonomy" id="15368"/>
    <lineage>
        <taxon>Eukaryota</taxon>
        <taxon>Viridiplantae</taxon>
        <taxon>Streptophyta</taxon>
        <taxon>Embryophyta</taxon>
        <taxon>Tracheophyta</taxon>
        <taxon>Spermatophyta</taxon>
        <taxon>Magnoliopsida</taxon>
        <taxon>Liliopsida</taxon>
        <taxon>Poales</taxon>
        <taxon>Poaceae</taxon>
        <taxon>BOP clade</taxon>
        <taxon>Pooideae</taxon>
        <taxon>Stipodae</taxon>
        <taxon>Brachypodieae</taxon>
        <taxon>Brachypodium</taxon>
    </lineage>
</organism>
<protein>
    <recommendedName>
        <fullName evidence="20">DNA polymerase</fullName>
        <ecNumber evidence="20">2.7.7.7</ecNumber>
    </recommendedName>
</protein>
<keyword evidence="5 20" id="KW-0808">Transferase</keyword>
<dbReference type="GO" id="GO:0003887">
    <property type="term" value="F:DNA-directed DNA polymerase activity"/>
    <property type="evidence" value="ECO:0000318"/>
    <property type="project" value="GO_Central"/>
</dbReference>
<evidence type="ECO:0000256" key="9">
    <source>
        <dbReference type="ARBA" id="ARBA00022763"/>
    </source>
</evidence>
<evidence type="ECO:0000313" key="28">
    <source>
        <dbReference type="EnsemblPlants" id="KQK14776"/>
    </source>
</evidence>
<dbReference type="GO" id="GO:0006260">
    <property type="term" value="P:DNA replication"/>
    <property type="evidence" value="ECO:0007669"/>
    <property type="project" value="UniProtKB-KW"/>
</dbReference>
<evidence type="ECO:0000256" key="1">
    <source>
        <dbReference type="ARBA" id="ARBA00001966"/>
    </source>
</evidence>
<feature type="compositionally biased region" description="Polar residues" evidence="21">
    <location>
        <begin position="626"/>
        <end position="643"/>
    </location>
</feature>
<feature type="domain" description="C4-type zinc-finger of DNA polymerase delta" evidence="24">
    <location>
        <begin position="1713"/>
        <end position="1786"/>
    </location>
</feature>
<evidence type="ECO:0000256" key="20">
    <source>
        <dbReference type="RuleBase" id="RU000442"/>
    </source>
</evidence>
<comment type="similarity">
    <text evidence="3 20">Belongs to the DNA polymerase type-B family.</text>
</comment>
<keyword evidence="29" id="KW-1185">Reference proteome</keyword>
<dbReference type="InterPro" id="IPR043502">
    <property type="entry name" value="DNA/RNA_pol_sf"/>
</dbReference>
<reference evidence="27 28" key="1">
    <citation type="journal article" date="2010" name="Nature">
        <title>Genome sequencing and analysis of the model grass Brachypodium distachyon.</title>
        <authorList>
            <consortium name="International Brachypodium Initiative"/>
        </authorList>
    </citation>
    <scope>NUCLEOTIDE SEQUENCE [LARGE SCALE GENOMIC DNA]</scope>
    <source>
        <strain evidence="27 28">Bd21</strain>
    </source>
</reference>
<feature type="region of interest" description="Disordered" evidence="21">
    <location>
        <begin position="400"/>
        <end position="438"/>
    </location>
</feature>
<dbReference type="GO" id="GO:0000724">
    <property type="term" value="P:double-strand break repair via homologous recombination"/>
    <property type="evidence" value="ECO:0000318"/>
    <property type="project" value="GO_Central"/>
</dbReference>
<dbReference type="SMART" id="SM00486">
    <property type="entry name" value="POLBc"/>
    <property type="match status" value="1"/>
</dbReference>
<dbReference type="Gene3D" id="1.10.287.690">
    <property type="entry name" value="Helix hairpin bin"/>
    <property type="match status" value="1"/>
</dbReference>
<evidence type="ECO:0000256" key="5">
    <source>
        <dbReference type="ARBA" id="ARBA00022679"/>
    </source>
</evidence>
<dbReference type="InterPro" id="IPR023211">
    <property type="entry name" value="DNA_pol_palm_dom_sf"/>
</dbReference>
<dbReference type="Proteomes" id="UP000008810">
    <property type="component" value="Chromosome 1"/>
</dbReference>
<dbReference type="InterPro" id="IPR006172">
    <property type="entry name" value="DNA-dir_DNA_pol_B"/>
</dbReference>
<dbReference type="GO" id="GO:0005634">
    <property type="term" value="C:nucleus"/>
    <property type="evidence" value="ECO:0000318"/>
    <property type="project" value="GO_Central"/>
</dbReference>
<evidence type="ECO:0000313" key="29">
    <source>
        <dbReference type="Proteomes" id="UP000008810"/>
    </source>
</evidence>
<dbReference type="GO" id="GO:0008270">
    <property type="term" value="F:zinc ion binding"/>
    <property type="evidence" value="ECO:0007669"/>
    <property type="project" value="UniProtKB-KW"/>
</dbReference>
<evidence type="ECO:0000256" key="21">
    <source>
        <dbReference type="SAM" id="MobiDB-lite"/>
    </source>
</evidence>
<dbReference type="FunFam" id="3.30.342.10:FF:000014">
    <property type="entry name" value="DNA polymerase"/>
    <property type="match status" value="1"/>
</dbReference>
<evidence type="ECO:0000256" key="16">
    <source>
        <dbReference type="ARBA" id="ARBA00023204"/>
    </source>
</evidence>
<feature type="domain" description="DNA polymerase zeta catalytic subunit N-terminal" evidence="26">
    <location>
        <begin position="17"/>
        <end position="70"/>
    </location>
</feature>
<evidence type="ECO:0000256" key="13">
    <source>
        <dbReference type="ARBA" id="ARBA00023004"/>
    </source>
</evidence>
<evidence type="ECO:0000256" key="3">
    <source>
        <dbReference type="ARBA" id="ARBA00005755"/>
    </source>
</evidence>
<dbReference type="Pfam" id="PF03104">
    <property type="entry name" value="DNA_pol_B_exo1"/>
    <property type="match status" value="1"/>
</dbReference>
<dbReference type="InterPro" id="IPR036397">
    <property type="entry name" value="RNaseH_sf"/>
</dbReference>
<dbReference type="PRINTS" id="PR00106">
    <property type="entry name" value="DNAPOLB"/>
</dbReference>
<keyword evidence="8 20" id="KW-0479">Metal-binding</keyword>
<name>A0A0Q3GUV6_BRADI</name>
<dbReference type="FunFam" id="1.10.287.690:FF:000002">
    <property type="entry name" value="DNA polymerase zeta"/>
    <property type="match status" value="1"/>
</dbReference>
<dbReference type="FunFam" id="1.10.132.60:FF:000007">
    <property type="entry name" value="DNA polymerase"/>
    <property type="match status" value="1"/>
</dbReference>
<dbReference type="Pfam" id="PF24055">
    <property type="entry name" value="POL3_N"/>
    <property type="match status" value="1"/>
</dbReference>
<evidence type="ECO:0000256" key="17">
    <source>
        <dbReference type="ARBA" id="ARBA00023242"/>
    </source>
</evidence>
<evidence type="ECO:0000256" key="11">
    <source>
        <dbReference type="ARBA" id="ARBA00022833"/>
    </source>
</evidence>
<feature type="compositionally biased region" description="Basic and acidic residues" evidence="21">
    <location>
        <begin position="644"/>
        <end position="671"/>
    </location>
</feature>
<dbReference type="FunFam" id="3.30.420.10:FF:000082">
    <property type="entry name" value="DNA polymerase"/>
    <property type="match status" value="1"/>
</dbReference>
<evidence type="ECO:0000256" key="8">
    <source>
        <dbReference type="ARBA" id="ARBA00022723"/>
    </source>
</evidence>
<reference evidence="27" key="2">
    <citation type="submission" date="2017-06" db="EMBL/GenBank/DDBJ databases">
        <title>WGS assembly of Brachypodium distachyon.</title>
        <authorList>
            <consortium name="The International Brachypodium Initiative"/>
            <person name="Lucas S."/>
            <person name="Harmon-Smith M."/>
            <person name="Lail K."/>
            <person name="Tice H."/>
            <person name="Grimwood J."/>
            <person name="Bruce D."/>
            <person name="Barry K."/>
            <person name="Shu S."/>
            <person name="Lindquist E."/>
            <person name="Wang M."/>
            <person name="Pitluck S."/>
            <person name="Vogel J.P."/>
            <person name="Garvin D.F."/>
            <person name="Mockler T.C."/>
            <person name="Schmutz J."/>
            <person name="Rokhsar D."/>
            <person name="Bevan M.W."/>
        </authorList>
    </citation>
    <scope>NUCLEOTIDE SEQUENCE</scope>
    <source>
        <strain evidence="27">Bd21</strain>
    </source>
</reference>
<evidence type="ECO:0000256" key="12">
    <source>
        <dbReference type="ARBA" id="ARBA00022932"/>
    </source>
</evidence>
<evidence type="ECO:0000256" key="18">
    <source>
        <dbReference type="ARBA" id="ARBA00049244"/>
    </source>
</evidence>
<keyword evidence="16" id="KW-0234">DNA repair</keyword>
<dbReference type="InterPro" id="IPR017964">
    <property type="entry name" value="DNA-dir_DNA_pol_B_CS"/>
</dbReference>
<gene>
    <name evidence="28" type="primary">LOC100843632</name>
    <name evidence="27" type="ORF">BRADI_1g18510v3</name>
</gene>
<dbReference type="GO" id="GO:0051539">
    <property type="term" value="F:4 iron, 4 sulfur cluster binding"/>
    <property type="evidence" value="ECO:0007669"/>
    <property type="project" value="UniProtKB-KW"/>
</dbReference>
<evidence type="ECO:0000259" key="22">
    <source>
        <dbReference type="Pfam" id="PF00136"/>
    </source>
</evidence>
<dbReference type="RefSeq" id="XP_010234282.1">
    <property type="nucleotide sequence ID" value="XM_010235980.3"/>
</dbReference>
<proteinExistence type="inferred from homology"/>
<dbReference type="InterPro" id="IPR042087">
    <property type="entry name" value="DNA_pol_B_thumb"/>
</dbReference>
<dbReference type="InterPro" id="IPR006133">
    <property type="entry name" value="DNA-dir_DNA_pol_B_exonuc"/>
</dbReference>
<evidence type="ECO:0000256" key="14">
    <source>
        <dbReference type="ARBA" id="ARBA00023014"/>
    </source>
</evidence>
<keyword evidence="10 20" id="KW-0863">Zinc-finger</keyword>
<evidence type="ECO:0000313" key="27">
    <source>
        <dbReference type="EMBL" id="KQK14776.1"/>
    </source>
</evidence>
<dbReference type="Gene3D" id="3.30.342.10">
    <property type="entry name" value="DNA Polymerase, chain B, domain 1"/>
    <property type="match status" value="1"/>
</dbReference>
<dbReference type="OrthoDB" id="2414538at2759"/>
<evidence type="ECO:0000256" key="4">
    <source>
        <dbReference type="ARBA" id="ARBA00022485"/>
    </source>
</evidence>
<feature type="domain" description="DNA-directed DNA polymerase family B multifunctional" evidence="22">
    <location>
        <begin position="1201"/>
        <end position="1648"/>
    </location>
</feature>
<dbReference type="EC" id="2.7.7.7" evidence="20"/>
<dbReference type="ExpressionAtlas" id="A0A0Q3GUV6">
    <property type="expression patterns" value="baseline"/>
</dbReference>
<dbReference type="InterPro" id="IPR056447">
    <property type="entry name" value="REV3_N"/>
</dbReference>
<comment type="subunit">
    <text evidence="19">Forms DNA polymerase zeta with REV7.</text>
</comment>
<dbReference type="Gene3D" id="1.10.132.60">
    <property type="entry name" value="DNA polymerase family B, C-terminal domain"/>
    <property type="match status" value="1"/>
</dbReference>
<dbReference type="KEGG" id="bdi:100843632"/>
<dbReference type="InterPro" id="IPR056435">
    <property type="entry name" value="DPOD/Z_N"/>
</dbReference>